<dbReference type="Proteomes" id="UP000821865">
    <property type="component" value="Chromosome 9"/>
</dbReference>
<dbReference type="EMBL" id="CM023478">
    <property type="protein sequence ID" value="KAH7933981.1"/>
    <property type="molecule type" value="Genomic_DNA"/>
</dbReference>
<evidence type="ECO:0000313" key="2">
    <source>
        <dbReference type="Proteomes" id="UP000821865"/>
    </source>
</evidence>
<keyword evidence="2" id="KW-1185">Reference proteome</keyword>
<evidence type="ECO:0000313" key="1">
    <source>
        <dbReference type="EMBL" id="KAH7933981.1"/>
    </source>
</evidence>
<sequence>MHRNPQPYGGFAGVPAYAEEPNVIVFVPRPPSMRKAALDRDAQPYRTALDRDASIARTVTGSSRCTPRDFYSPTVLSLDQPDRRQSLQRREKIPLTRECSLLCSDSHVHRAIRNNICFLRDHPRRHNTCCTKLKHVQLPPYIASYPTDHVHLSAAFSRLCRHLADVQGAMNLTASAHIPYGPIYRNLYCIYNNSRVRKGPGRHFIPADLPLTYHLLVLSSSTGDDRTKLYLLVMIGRNFPQCHQKRHCGKPDHKLRHMSATAGHSNSVILAAIGGYPEDSPEFSLLGDDAGAKSRFAASSLDVVKRHRLNGTAIHWVSPDSQCQDPHDEDTLLHIVAVQRHIFDLNGYHAVIAALGLMPSGFDLTVCDVISQRASALLSNLSTYPQNAHKICAGVSLAPWLVNGNVSQGLNNLSTSFAGQYPGAPGTAAVFELCTGPICAVHQGVQQCVAFTQQTLYGTQSPISMYLFLNEPMLNTIMLWGAARGPGPNGTCVVLYDLDRGCSNLSEWMSLRRVQAALAGNPLISALTQVPAC</sequence>
<organism evidence="1 2">
    <name type="scientific">Dermacentor silvarum</name>
    <name type="common">Tick</name>
    <dbReference type="NCBI Taxonomy" id="543639"/>
    <lineage>
        <taxon>Eukaryota</taxon>
        <taxon>Metazoa</taxon>
        <taxon>Ecdysozoa</taxon>
        <taxon>Arthropoda</taxon>
        <taxon>Chelicerata</taxon>
        <taxon>Arachnida</taxon>
        <taxon>Acari</taxon>
        <taxon>Parasitiformes</taxon>
        <taxon>Ixodida</taxon>
        <taxon>Ixodoidea</taxon>
        <taxon>Ixodidae</taxon>
        <taxon>Rhipicephalinae</taxon>
        <taxon>Dermacentor</taxon>
    </lineage>
</organism>
<proteinExistence type="predicted"/>
<comment type="caution">
    <text evidence="1">The sequence shown here is derived from an EMBL/GenBank/DDBJ whole genome shotgun (WGS) entry which is preliminary data.</text>
</comment>
<accession>A0ACB8C5A7</accession>
<name>A0ACB8C5A7_DERSI</name>
<protein>
    <submittedName>
        <fullName evidence="1">Uncharacterized protein</fullName>
    </submittedName>
</protein>
<gene>
    <name evidence="1" type="ORF">HPB49_020023</name>
</gene>
<reference evidence="1" key="1">
    <citation type="submission" date="2020-05" db="EMBL/GenBank/DDBJ databases">
        <title>Large-scale comparative analyses of tick genomes elucidate their genetic diversity and vector capacities.</title>
        <authorList>
            <person name="Jia N."/>
            <person name="Wang J."/>
            <person name="Shi W."/>
            <person name="Du L."/>
            <person name="Sun Y."/>
            <person name="Zhan W."/>
            <person name="Jiang J."/>
            <person name="Wang Q."/>
            <person name="Zhang B."/>
            <person name="Ji P."/>
            <person name="Sakyi L.B."/>
            <person name="Cui X."/>
            <person name="Yuan T."/>
            <person name="Jiang B."/>
            <person name="Yang W."/>
            <person name="Lam T.T.-Y."/>
            <person name="Chang Q."/>
            <person name="Ding S."/>
            <person name="Wang X."/>
            <person name="Zhu J."/>
            <person name="Ruan X."/>
            <person name="Zhao L."/>
            <person name="Wei J."/>
            <person name="Que T."/>
            <person name="Du C."/>
            <person name="Cheng J."/>
            <person name="Dai P."/>
            <person name="Han X."/>
            <person name="Huang E."/>
            <person name="Gao Y."/>
            <person name="Liu J."/>
            <person name="Shao H."/>
            <person name="Ye R."/>
            <person name="Li L."/>
            <person name="Wei W."/>
            <person name="Wang X."/>
            <person name="Wang C."/>
            <person name="Yang T."/>
            <person name="Huo Q."/>
            <person name="Li W."/>
            <person name="Guo W."/>
            <person name="Chen H."/>
            <person name="Zhou L."/>
            <person name="Ni X."/>
            <person name="Tian J."/>
            <person name="Zhou Y."/>
            <person name="Sheng Y."/>
            <person name="Liu T."/>
            <person name="Pan Y."/>
            <person name="Xia L."/>
            <person name="Li J."/>
            <person name="Zhao F."/>
            <person name="Cao W."/>
        </authorList>
    </citation>
    <scope>NUCLEOTIDE SEQUENCE</scope>
    <source>
        <strain evidence="1">Dsil-2018</strain>
    </source>
</reference>